<dbReference type="OrthoDB" id="5555533at2759"/>
<keyword evidence="3" id="KW-1185">Reference proteome</keyword>
<dbReference type="PANTHER" id="PTHR28230">
    <property type="entry name" value="CHROMOSOME 1, WHOLE GENOME SHOTGUN SEQUENCE"/>
    <property type="match status" value="1"/>
</dbReference>
<dbReference type="GO" id="GO:0005741">
    <property type="term" value="C:mitochondrial outer membrane"/>
    <property type="evidence" value="ECO:0007669"/>
    <property type="project" value="TreeGrafter"/>
</dbReference>
<dbReference type="AlphaFoldDB" id="A0A409VLB9"/>
<gene>
    <name evidence="2" type="ORF">CVT25_005663</name>
</gene>
<protein>
    <submittedName>
        <fullName evidence="2">Uncharacterized protein</fullName>
    </submittedName>
</protein>
<comment type="caution">
    <text evidence="2">The sequence shown here is derived from an EMBL/GenBank/DDBJ whole genome shotgun (WGS) entry which is preliminary data.</text>
</comment>
<feature type="region of interest" description="Disordered" evidence="1">
    <location>
        <begin position="1"/>
        <end position="21"/>
    </location>
</feature>
<proteinExistence type="predicted"/>
<evidence type="ECO:0000313" key="2">
    <source>
        <dbReference type="EMBL" id="PPQ67062.1"/>
    </source>
</evidence>
<evidence type="ECO:0000256" key="1">
    <source>
        <dbReference type="SAM" id="MobiDB-lite"/>
    </source>
</evidence>
<dbReference type="EMBL" id="NHYD01003976">
    <property type="protein sequence ID" value="PPQ67062.1"/>
    <property type="molecule type" value="Genomic_DNA"/>
</dbReference>
<dbReference type="FunCoup" id="A0A409VLB9">
    <property type="interactions" value="1"/>
</dbReference>
<evidence type="ECO:0000313" key="3">
    <source>
        <dbReference type="Proteomes" id="UP000283269"/>
    </source>
</evidence>
<organism evidence="2 3">
    <name type="scientific">Psilocybe cyanescens</name>
    <dbReference type="NCBI Taxonomy" id="93625"/>
    <lineage>
        <taxon>Eukaryota</taxon>
        <taxon>Fungi</taxon>
        <taxon>Dikarya</taxon>
        <taxon>Basidiomycota</taxon>
        <taxon>Agaricomycotina</taxon>
        <taxon>Agaricomycetes</taxon>
        <taxon>Agaricomycetidae</taxon>
        <taxon>Agaricales</taxon>
        <taxon>Agaricineae</taxon>
        <taxon>Strophariaceae</taxon>
        <taxon>Psilocybe</taxon>
    </lineage>
</organism>
<dbReference type="Proteomes" id="UP000283269">
    <property type="component" value="Unassembled WGS sequence"/>
</dbReference>
<dbReference type="InParanoid" id="A0A409VLB9"/>
<sequence length="86" mass="9962">MPSSVASLDDDTTSVSSYNEDEEYRLAQQEWEESLEQLQQLVAIVLLPFFGKWLGRRWSHIAYARYLRVGLGKAFFFGEPTSKSQR</sequence>
<dbReference type="STRING" id="93625.A0A409VLB9"/>
<reference evidence="2 3" key="1">
    <citation type="journal article" date="2018" name="Evol. Lett.">
        <title>Horizontal gene cluster transfer increased hallucinogenic mushroom diversity.</title>
        <authorList>
            <person name="Reynolds H.T."/>
            <person name="Vijayakumar V."/>
            <person name="Gluck-Thaler E."/>
            <person name="Korotkin H.B."/>
            <person name="Matheny P.B."/>
            <person name="Slot J.C."/>
        </authorList>
    </citation>
    <scope>NUCLEOTIDE SEQUENCE [LARGE SCALE GENOMIC DNA]</scope>
    <source>
        <strain evidence="2 3">2631</strain>
    </source>
</reference>
<dbReference type="GO" id="GO:0070096">
    <property type="term" value="P:mitochondrial outer membrane translocase complex assembly"/>
    <property type="evidence" value="ECO:0007669"/>
    <property type="project" value="InterPro"/>
</dbReference>
<dbReference type="GO" id="GO:0045040">
    <property type="term" value="P:protein insertion into mitochondrial outer membrane"/>
    <property type="evidence" value="ECO:0007669"/>
    <property type="project" value="InterPro"/>
</dbReference>
<accession>A0A409VLB9</accession>
<dbReference type="PANTHER" id="PTHR28230:SF1">
    <property type="entry name" value="MITOCHONDRIAL IMPORT PROTEIN 2"/>
    <property type="match status" value="1"/>
</dbReference>
<dbReference type="InterPro" id="IPR037652">
    <property type="entry name" value="Mim2"/>
</dbReference>
<dbReference type="Pfam" id="PF19117">
    <property type="entry name" value="Mim2"/>
    <property type="match status" value="1"/>
</dbReference>
<name>A0A409VLB9_PSICY</name>